<dbReference type="GeneID" id="10323112"/>
<evidence type="ECO:0000256" key="1">
    <source>
        <dbReference type="SAM" id="Phobius"/>
    </source>
</evidence>
<feature type="transmembrane region" description="Helical" evidence="1">
    <location>
        <begin position="90"/>
        <end position="111"/>
    </location>
</feature>
<evidence type="ECO:0000313" key="3">
    <source>
        <dbReference type="Proteomes" id="UP000000330"/>
    </source>
</evidence>
<name>D9I659_9CAUD</name>
<accession>D9I659</accession>
<dbReference type="Proteomes" id="UP000000330">
    <property type="component" value="Segment"/>
</dbReference>
<dbReference type="EMBL" id="HM114315">
    <property type="protein sequence ID" value="ADJ19440.1"/>
    <property type="molecule type" value="Genomic_DNA"/>
</dbReference>
<evidence type="ECO:0000313" key="2">
    <source>
        <dbReference type="EMBL" id="ADJ19440.1"/>
    </source>
</evidence>
<feature type="transmembrane region" description="Helical" evidence="1">
    <location>
        <begin position="7"/>
        <end position="25"/>
    </location>
</feature>
<keyword evidence="1" id="KW-0812">Transmembrane</keyword>
<keyword evidence="1" id="KW-1133">Transmembrane helix</keyword>
<dbReference type="RefSeq" id="YP_004300706.1">
    <property type="nucleotide sequence ID" value="NC_015250.1"/>
</dbReference>
<reference evidence="2 3" key="1">
    <citation type="journal article" date="2010" name="Virol. J.">
        <title>Genomes of the T4-related bacteriophages as windows on microbial genome evolution.</title>
        <authorList>
            <person name="Petrov V.M."/>
            <person name="Ratnayaka S."/>
            <person name="Nolan J.M."/>
            <person name="Miller E.S."/>
            <person name="Karam J.D."/>
        </authorList>
    </citation>
    <scope>NUCLEOTIDE SEQUENCE [LARGE SCALE GENOMIC DNA]</scope>
    <source>
        <strain evidence="2">Acj133</strain>
    </source>
</reference>
<organism evidence="2 3">
    <name type="scientific">Acinetobacter phage 133</name>
    <dbReference type="NCBI Taxonomy" id="2919552"/>
    <lineage>
        <taxon>Viruses</taxon>
        <taxon>Duplodnaviria</taxon>
        <taxon>Heunggongvirae</taxon>
        <taxon>Uroviricota</taxon>
        <taxon>Caudoviricetes</taxon>
        <taxon>Pantevenvirales</taxon>
        <taxon>Straboviridae</taxon>
        <taxon>Tevenvirinae</taxon>
        <taxon>Centumtrigintavirus</taxon>
        <taxon>Centumtrigintavirus cv133</taxon>
        <taxon>Acinetobacter virus 133</taxon>
    </lineage>
</organism>
<feature type="transmembrane region" description="Helical" evidence="1">
    <location>
        <begin position="45"/>
        <end position="69"/>
    </location>
</feature>
<proteinExistence type="predicted"/>
<protein>
    <recommendedName>
        <fullName evidence="4">DUF3307 domain-containing protein</fullName>
    </recommendedName>
</protein>
<dbReference type="InterPro" id="IPR021737">
    <property type="entry name" value="Phage_phiKZ_Orf197"/>
</dbReference>
<dbReference type="Pfam" id="PF11750">
    <property type="entry name" value="DUF3307"/>
    <property type="match status" value="1"/>
</dbReference>
<dbReference type="KEGG" id="vg:10323112"/>
<gene>
    <name evidence="2" type="ORF">Acj133p125</name>
</gene>
<evidence type="ECO:0008006" key="4">
    <source>
        <dbReference type="Google" id="ProtNLM"/>
    </source>
</evidence>
<sequence length="113" mass="13134">MMDYENLFYIFAVFMAIHFLCDYPLQGDFIAKYKARWVNDGPNEFWLHCITAHAAIHALPVLLITKSLYLGLFMFVTHWVIDTLKCEGKINLHVDQALHFIVIAIISAFYYTG</sequence>
<keyword evidence="3" id="KW-1185">Reference proteome</keyword>
<keyword evidence="1" id="KW-0472">Membrane</keyword>